<feature type="region of interest" description="Disordered" evidence="1">
    <location>
        <begin position="1"/>
        <end position="30"/>
    </location>
</feature>
<feature type="compositionally biased region" description="Basic and acidic residues" evidence="1">
    <location>
        <begin position="143"/>
        <end position="159"/>
    </location>
</feature>
<gene>
    <name evidence="2" type="ORF">LENED_002276</name>
</gene>
<name>A0A1Q3E0E4_LENED</name>
<feature type="compositionally biased region" description="Basic and acidic residues" evidence="1">
    <location>
        <begin position="465"/>
        <end position="490"/>
    </location>
</feature>
<feature type="compositionally biased region" description="Basic residues" evidence="1">
    <location>
        <begin position="132"/>
        <end position="142"/>
    </location>
</feature>
<reference evidence="2 3" key="1">
    <citation type="submission" date="2016-08" db="EMBL/GenBank/DDBJ databases">
        <authorList>
            <consortium name="Lentinula edodes genome sequencing consortium"/>
            <person name="Sakamoto Y."/>
            <person name="Nakade K."/>
            <person name="Sato S."/>
            <person name="Yoshida Y."/>
            <person name="Miyazaki K."/>
            <person name="Natsume S."/>
            <person name="Konno N."/>
        </authorList>
    </citation>
    <scope>NUCLEOTIDE SEQUENCE [LARGE SCALE GENOMIC DNA]</scope>
    <source>
        <strain evidence="2 3">NBRC 111202</strain>
    </source>
</reference>
<feature type="compositionally biased region" description="Polar residues" evidence="1">
    <location>
        <begin position="579"/>
        <end position="589"/>
    </location>
</feature>
<feature type="region of interest" description="Disordered" evidence="1">
    <location>
        <begin position="463"/>
        <end position="722"/>
    </location>
</feature>
<feature type="compositionally biased region" description="Basic residues" evidence="1">
    <location>
        <begin position="506"/>
        <end position="516"/>
    </location>
</feature>
<feature type="compositionally biased region" description="Basic residues" evidence="1">
    <location>
        <begin position="73"/>
        <end position="93"/>
    </location>
</feature>
<feature type="compositionally biased region" description="Polar residues" evidence="1">
    <location>
        <begin position="1"/>
        <end position="22"/>
    </location>
</feature>
<feature type="compositionally biased region" description="Basic and acidic residues" evidence="1">
    <location>
        <begin position="186"/>
        <end position="199"/>
    </location>
</feature>
<evidence type="ECO:0000256" key="1">
    <source>
        <dbReference type="SAM" id="MobiDB-lite"/>
    </source>
</evidence>
<dbReference type="AlphaFoldDB" id="A0A1Q3E0E4"/>
<proteinExistence type="predicted"/>
<dbReference type="EMBL" id="BDGU01000036">
    <property type="protein sequence ID" value="GAW00728.1"/>
    <property type="molecule type" value="Genomic_DNA"/>
</dbReference>
<organism evidence="2 3">
    <name type="scientific">Lentinula edodes</name>
    <name type="common">Shiitake mushroom</name>
    <name type="synonym">Lentinus edodes</name>
    <dbReference type="NCBI Taxonomy" id="5353"/>
    <lineage>
        <taxon>Eukaryota</taxon>
        <taxon>Fungi</taxon>
        <taxon>Dikarya</taxon>
        <taxon>Basidiomycota</taxon>
        <taxon>Agaricomycotina</taxon>
        <taxon>Agaricomycetes</taxon>
        <taxon>Agaricomycetidae</taxon>
        <taxon>Agaricales</taxon>
        <taxon>Marasmiineae</taxon>
        <taxon>Omphalotaceae</taxon>
        <taxon>Lentinula</taxon>
    </lineage>
</organism>
<dbReference type="Proteomes" id="UP000188533">
    <property type="component" value="Unassembled WGS sequence"/>
</dbReference>
<feature type="compositionally biased region" description="Polar residues" evidence="1">
    <location>
        <begin position="491"/>
        <end position="501"/>
    </location>
</feature>
<reference evidence="2 3" key="2">
    <citation type="submission" date="2017-02" db="EMBL/GenBank/DDBJ databases">
        <title>A genome survey and senescence transcriptome analysis in Lentinula edodes.</title>
        <authorList>
            <person name="Sakamoto Y."/>
            <person name="Nakade K."/>
            <person name="Sato S."/>
            <person name="Yoshida Y."/>
            <person name="Miyazaki K."/>
            <person name="Natsume S."/>
            <person name="Konno N."/>
        </authorList>
    </citation>
    <scope>NUCLEOTIDE SEQUENCE [LARGE SCALE GENOMIC DNA]</scope>
    <source>
        <strain evidence="2 3">NBRC 111202</strain>
    </source>
</reference>
<sequence>MNSLQAITGTHSTTHSIASTPLNRPPLSAQESREKRLAHQQSRFRDRGGVFVPQQRTALLDILLGKTTLKQVTARRRSRSRSTSHSPVRRKSIKGALGDNGEPAYLPRVKKGRKSVIEVAHNDEGPVAGPSRPKKAISHKLREKADTVKSKRSLPEKSIPKLSAGPDELIVDSPNVLLNARDSRKTIASLDEKTHEIPKPRRTSSRKTNAPANTRKGKEIATQDAEEETEPDGTGKKNTRKGKSKAAVTKPKDKKAPQTRSKAPQATARKSAPNLTLPSENEQDSNEGDKTSDYPSSPLTHRAKRRAATKIKNYTEDDTEHEVEDARHQKKASQAETKSAVSKHSTKIAQQRQKHADLQEVVVEDTIKQNTRPALTPVPEESEPESEAEREGIVARRAQDLARAISKTVEDFAPVSRDQVHTDKVLEKGLVVAKGRQRKKNAVVLEEKGKDFVVKSTLVNDEMEAASKQDQKNLDSTKVKGKRGATDEKNNITGSSKSTESPKAARGGKGRGRTKTKAPDSLKENVIVSSLIEESEATVLPSPPRPLKRTRPIVEPEDVESMVSSRTRKKVRTIEKPTAVTNPTSTSRSRTGKPTVPQEDEAVPYGIERNDKSSADASQNKRKRAVLTEAKDHEEASEHEPDKKKSKSRKTAQEKDPPPELNSSTKPRLKTASRKQKENPATATPSKSADTSKPSVPPAKKTAKPQSRKPTSTSKRGPPQSVLDLIKKSAAHEPFTSLNHTPLCHTSYELSLFLDIPICHVPPFRQACG</sequence>
<feature type="compositionally biased region" description="Polar residues" evidence="1">
    <location>
        <begin position="332"/>
        <end position="351"/>
    </location>
</feature>
<feature type="region of interest" description="Disordered" evidence="1">
    <location>
        <begin position="122"/>
        <end position="169"/>
    </location>
</feature>
<feature type="compositionally biased region" description="Polar residues" evidence="1">
    <location>
        <begin position="679"/>
        <end position="694"/>
    </location>
</feature>
<dbReference type="STRING" id="5353.A0A1Q3E0E4"/>
<feature type="region of interest" description="Disordered" evidence="1">
    <location>
        <begin position="186"/>
        <end position="393"/>
    </location>
</feature>
<accession>A0A1Q3E0E4</accession>
<feature type="region of interest" description="Disordered" evidence="1">
    <location>
        <begin position="71"/>
        <end position="109"/>
    </location>
</feature>
<evidence type="ECO:0000313" key="2">
    <source>
        <dbReference type="EMBL" id="GAW00728.1"/>
    </source>
</evidence>
<feature type="compositionally biased region" description="Basic and acidic residues" evidence="1">
    <location>
        <begin position="629"/>
        <end position="643"/>
    </location>
</feature>
<comment type="caution">
    <text evidence="2">The sequence shown here is derived from an EMBL/GenBank/DDBJ whole genome shotgun (WGS) entry which is preliminary data.</text>
</comment>
<protein>
    <submittedName>
        <fullName evidence="2">Uncharacterized protein</fullName>
    </submittedName>
</protein>
<evidence type="ECO:0000313" key="3">
    <source>
        <dbReference type="Proteomes" id="UP000188533"/>
    </source>
</evidence>
<keyword evidence="3" id="KW-1185">Reference proteome</keyword>